<evidence type="ECO:0000259" key="1">
    <source>
        <dbReference type="Pfam" id="PF21527"/>
    </source>
</evidence>
<dbReference type="Pfam" id="PF21527">
    <property type="entry name" value="Stv"/>
    <property type="match status" value="1"/>
</dbReference>
<gene>
    <name evidence="2" type="ORF">F3J40_19360</name>
</gene>
<evidence type="ECO:0000313" key="3">
    <source>
        <dbReference type="Proteomes" id="UP001515683"/>
    </source>
</evidence>
<feature type="domain" description="Putative adhesin Stv" evidence="1">
    <location>
        <begin position="551"/>
        <end position="712"/>
    </location>
</feature>
<name>A0ABX0RHF9_9GAMM</name>
<evidence type="ECO:0000313" key="2">
    <source>
        <dbReference type="EMBL" id="NIF23741.1"/>
    </source>
</evidence>
<dbReference type="Proteomes" id="UP001515683">
    <property type="component" value="Unassembled WGS sequence"/>
</dbReference>
<organism evidence="2 3">
    <name type="scientific">Candidatus Pantoea multigeneris</name>
    <dbReference type="NCBI Taxonomy" id="2608357"/>
    <lineage>
        <taxon>Bacteria</taxon>
        <taxon>Pseudomonadati</taxon>
        <taxon>Pseudomonadota</taxon>
        <taxon>Gammaproteobacteria</taxon>
        <taxon>Enterobacterales</taxon>
        <taxon>Erwiniaceae</taxon>
        <taxon>Pantoea</taxon>
    </lineage>
</organism>
<protein>
    <recommendedName>
        <fullName evidence="1">Putative adhesin Stv domain-containing protein</fullName>
    </recommendedName>
</protein>
<comment type="caution">
    <text evidence="2">The sequence shown here is derived from an EMBL/GenBank/DDBJ whole genome shotgun (WGS) entry which is preliminary data.</text>
</comment>
<sequence>MAQIYHPILDPAAWLDLHIRQEIQDLSQRYPAMCTLMPNSNVTMVFTPTIRQVVPSGFPRRFPAKAFRFTLHEIATRHYLYTLDSQQPGLQFHLRQCEHQPLVEHLLKQDLQRQMQQALHKLTHSADWRSNIQRHYRQMLVMRCLNLLSRRNAPPERQQAIMAFLKGEKRAQQAFFHGYPLNGVIYIATGASEGVLLSIDEPASFSLKSRFIADNRAAYVQNYRVTDLPETSQFQNWVLNKVPLRVRERYLNDPQAFALQPNGATFWKNQRSLFFDLPRQERRYGSPLTFNRDLHLSAVPATLMTSQIARLKQDIDTLVLTQREIRQDRLLNSLKYSLNFLSMAVSAALPGTGSVLGRVLVMAINAGMAAASSGLAVYQMQHTQRLADAEKLRNEAILSGVCGLLGLGLDAAAVKGAIKSDFPALLTRFRRVRQSVNRVWRSKRVAQSSLKPVRTVDRALSPAPVKPRRKNYALESEYRQAKQAYDKELKQRMTMGHSATQHDTQQRESMALAQLARYGETHPTLLGDIEQSEPLVGFSLTSRKEDNADSLVLSAHGWFTSHTGNRLLPRGKEMIFLGPHGEKLLEPEAALGMLPTVKLLEGSEVPSIYARLINKHQVDEVASAAFSELNAGATKPGFIRNYQLRHYERASAAESKLAVLTNRLKNSGNKMDILTVDPLAGDRKSLADILNAMRPGGSLSHYKRLIFAACREEKRPGSLTSLQGGLGGYEIQFSPHSFKHQPAASLRQRRASNRLAFAGYRLYFTLTLIPDNSPAGFTVKHHIRAFIPWRE</sequence>
<dbReference type="InterPro" id="IPR049002">
    <property type="entry name" value="Stv"/>
</dbReference>
<proteinExistence type="predicted"/>
<accession>A0ABX0RHF9</accession>
<dbReference type="RefSeq" id="WP_167017246.1">
    <property type="nucleotide sequence ID" value="NZ_VWXF01000010.1"/>
</dbReference>
<reference evidence="2 3" key="1">
    <citation type="journal article" date="2019" name="bioRxiv">
        <title>Bacteria contribute to plant secondary compound degradation in a generalist herbivore system.</title>
        <authorList>
            <person name="Francoeur C.B."/>
            <person name="Khadempour L."/>
            <person name="Moreira-Soto R.D."/>
            <person name="Gotting K."/>
            <person name="Book A.J."/>
            <person name="Pinto-Tomas A.A."/>
            <person name="Keefover-Ring K."/>
            <person name="Currie C.R."/>
        </authorList>
    </citation>
    <scope>NUCLEOTIDE SEQUENCE [LARGE SCALE GENOMIC DNA]</scope>
    <source>
        <strain evidence="2">Acro-835</strain>
    </source>
</reference>
<keyword evidence="3" id="KW-1185">Reference proteome</keyword>
<dbReference type="EMBL" id="VWXF01000010">
    <property type="protein sequence ID" value="NIF23741.1"/>
    <property type="molecule type" value="Genomic_DNA"/>
</dbReference>